<reference evidence="4 5" key="1">
    <citation type="journal article" date="2015" name="PLoS Pathog.">
        <title>Leptomonas seymouri: Adaptations to the Dixenous Life Cycle Analyzed by Genome Sequencing, Transcriptome Profiling and Co-infection with Leishmania donovani.</title>
        <authorList>
            <person name="Kraeva N."/>
            <person name="Butenko A."/>
            <person name="Hlavacova J."/>
            <person name="Kostygov A."/>
            <person name="Myskova J."/>
            <person name="Grybchuk D."/>
            <person name="Lestinova T."/>
            <person name="Votypka J."/>
            <person name="Volf P."/>
            <person name="Opperdoes F."/>
            <person name="Flegontov P."/>
            <person name="Lukes J."/>
            <person name="Yurchenko V."/>
        </authorList>
    </citation>
    <scope>NUCLEOTIDE SEQUENCE [LARGE SCALE GENOMIC DNA]</scope>
    <source>
        <strain evidence="4 5">ATCC 30220</strain>
    </source>
</reference>
<dbReference type="Pfam" id="PF10032">
    <property type="entry name" value="Pho88"/>
    <property type="match status" value="1"/>
</dbReference>
<dbReference type="VEuPathDB" id="TriTrypDB:Lsey_0022_0190"/>
<keyword evidence="2" id="KW-1133">Transmembrane helix</keyword>
<dbReference type="PANTHER" id="PTHR28112:SF1">
    <property type="entry name" value="SRP-INDEPENDENT TARGETING PROTEIN 3"/>
    <property type="match status" value="1"/>
</dbReference>
<sequence>MNVLVPLTILLLSWSIDSTDPDIQKRIFYVFCAVHIAIAFVGIYLFIRIWQTGDRTLIRVKDAYTNEESVQKHWEYDLMKLRDLLVTKTAISAAISGFLAVRYGMPFPLLLQSLNNPKALYQSELFRIYVRGEKAEGELQRPWTEAGVLPEWAKSLWAQSERDSEKLLSSGSGTTAAASPNRASRKRK</sequence>
<feature type="chain" id="PRO_5005879703" description="Phosphate transport (Pho88)" evidence="3">
    <location>
        <begin position="19"/>
        <end position="188"/>
    </location>
</feature>
<dbReference type="InterPro" id="IPR012098">
    <property type="entry name" value="SND3_fun"/>
</dbReference>
<feature type="region of interest" description="Disordered" evidence="1">
    <location>
        <begin position="164"/>
        <end position="188"/>
    </location>
</feature>
<evidence type="ECO:0000256" key="1">
    <source>
        <dbReference type="SAM" id="MobiDB-lite"/>
    </source>
</evidence>
<proteinExistence type="predicted"/>
<evidence type="ECO:0000256" key="3">
    <source>
        <dbReference type="SAM" id="SignalP"/>
    </source>
</evidence>
<accession>A0A0N1PDP6</accession>
<dbReference type="OMA" id="LFRIYAK"/>
<keyword evidence="2" id="KW-0812">Transmembrane</keyword>
<organism evidence="4 5">
    <name type="scientific">Leptomonas seymouri</name>
    <dbReference type="NCBI Taxonomy" id="5684"/>
    <lineage>
        <taxon>Eukaryota</taxon>
        <taxon>Discoba</taxon>
        <taxon>Euglenozoa</taxon>
        <taxon>Kinetoplastea</taxon>
        <taxon>Metakinetoplastina</taxon>
        <taxon>Trypanosomatida</taxon>
        <taxon>Trypanosomatidae</taxon>
        <taxon>Leishmaniinae</taxon>
        <taxon>Leptomonas</taxon>
    </lineage>
</organism>
<evidence type="ECO:0000313" key="5">
    <source>
        <dbReference type="Proteomes" id="UP000038009"/>
    </source>
</evidence>
<keyword evidence="2" id="KW-0472">Membrane</keyword>
<dbReference type="AlphaFoldDB" id="A0A0N1PDP6"/>
<comment type="caution">
    <text evidence="4">The sequence shown here is derived from an EMBL/GenBank/DDBJ whole genome shotgun (WGS) entry which is preliminary data.</text>
</comment>
<name>A0A0N1PDP6_LEPSE</name>
<dbReference type="GO" id="GO:0005739">
    <property type="term" value="C:mitochondrion"/>
    <property type="evidence" value="ECO:0007669"/>
    <property type="project" value="TreeGrafter"/>
</dbReference>
<evidence type="ECO:0000313" key="4">
    <source>
        <dbReference type="EMBL" id="KPI89498.1"/>
    </source>
</evidence>
<dbReference type="Proteomes" id="UP000038009">
    <property type="component" value="Unassembled WGS sequence"/>
</dbReference>
<protein>
    <recommendedName>
        <fullName evidence="6">Phosphate transport (Pho88)</fullName>
    </recommendedName>
</protein>
<keyword evidence="3" id="KW-0732">Signal</keyword>
<evidence type="ECO:0000256" key="2">
    <source>
        <dbReference type="SAM" id="Phobius"/>
    </source>
</evidence>
<dbReference type="OrthoDB" id="18139at2759"/>
<dbReference type="GO" id="GO:0045047">
    <property type="term" value="P:protein targeting to ER"/>
    <property type="evidence" value="ECO:0007669"/>
    <property type="project" value="InterPro"/>
</dbReference>
<dbReference type="GO" id="GO:0005783">
    <property type="term" value="C:endoplasmic reticulum"/>
    <property type="evidence" value="ECO:0007669"/>
    <property type="project" value="InterPro"/>
</dbReference>
<feature type="transmembrane region" description="Helical" evidence="2">
    <location>
        <begin position="28"/>
        <end position="47"/>
    </location>
</feature>
<dbReference type="EMBL" id="LJSK01000022">
    <property type="protein sequence ID" value="KPI89498.1"/>
    <property type="molecule type" value="Genomic_DNA"/>
</dbReference>
<gene>
    <name evidence="4" type="ORF">ABL78_1374</name>
</gene>
<feature type="signal peptide" evidence="3">
    <location>
        <begin position="1"/>
        <end position="18"/>
    </location>
</feature>
<feature type="compositionally biased region" description="Low complexity" evidence="1">
    <location>
        <begin position="169"/>
        <end position="179"/>
    </location>
</feature>
<dbReference type="PANTHER" id="PTHR28112">
    <property type="entry name" value="SRP-INDEPENDENT TARGETING PROTEIN 3"/>
    <property type="match status" value="1"/>
</dbReference>
<keyword evidence="5" id="KW-1185">Reference proteome</keyword>
<evidence type="ECO:0008006" key="6">
    <source>
        <dbReference type="Google" id="ProtNLM"/>
    </source>
</evidence>